<sequence length="425" mass="46245">MLARHTPDPADYLPYVEKSGDELSALAGSLTVGETYFLRQPEQFAALARTVLPERLARSDRPANLPLQVLSAGCASGEEAYSLAITLSEAGHPGAKITGLDVNPLALAKARTGQYTSWSMRAVPAPTQRRWFTQDGGHYLVNQGLRDAVEFRRQNLAGTDHAFWRPSFDVIFCRNVLMYFAPEKMAEAVRRLQSALLPGGYLFLGSAETLRGVSDDFGLCEAEGVFYYRLLDPAATPRVVPKSLPAQRGPSPQERESFGQVLDLVRAERFEAALGAIELIETPSSPPRTPWETEVMLVRAMLLTHSGDLSGASRDAHRLLGRGGDVAADAHAVLATCRESTADDRGALLHWKAAVNADPAFALGHLNIGRLNRLHGDLSGSNRSYDRAADLLILESERRVMLFGGGFDREALLSVCRTIAHGGRS</sequence>
<dbReference type="InterPro" id="IPR022642">
    <property type="entry name" value="CheR_C"/>
</dbReference>
<keyword evidence="3" id="KW-1185">Reference proteome</keyword>
<keyword evidence="2" id="KW-0489">Methyltransferase</keyword>
<accession>A0A9X1N8H3</accession>
<dbReference type="CDD" id="cd02440">
    <property type="entry name" value="AdoMet_MTases"/>
    <property type="match status" value="1"/>
</dbReference>
<organism evidence="2 3">
    <name type="scientific">Kineosporia babensis</name>
    <dbReference type="NCBI Taxonomy" id="499548"/>
    <lineage>
        <taxon>Bacteria</taxon>
        <taxon>Bacillati</taxon>
        <taxon>Actinomycetota</taxon>
        <taxon>Actinomycetes</taxon>
        <taxon>Kineosporiales</taxon>
        <taxon>Kineosporiaceae</taxon>
        <taxon>Kineosporia</taxon>
    </lineage>
</organism>
<evidence type="ECO:0000313" key="3">
    <source>
        <dbReference type="Proteomes" id="UP001138997"/>
    </source>
</evidence>
<name>A0A9X1N8H3_9ACTN</name>
<dbReference type="PANTHER" id="PTHR24422">
    <property type="entry name" value="CHEMOTAXIS PROTEIN METHYLTRANSFERASE"/>
    <property type="match status" value="1"/>
</dbReference>
<evidence type="ECO:0000313" key="2">
    <source>
        <dbReference type="EMBL" id="MCD5310327.1"/>
    </source>
</evidence>
<dbReference type="InterPro" id="IPR050903">
    <property type="entry name" value="Bact_Chemotaxis_MeTrfase"/>
</dbReference>
<dbReference type="Gene3D" id="1.25.40.10">
    <property type="entry name" value="Tetratricopeptide repeat domain"/>
    <property type="match status" value="1"/>
</dbReference>
<dbReference type="PANTHER" id="PTHR24422:SF10">
    <property type="entry name" value="CHEMOTAXIS PROTEIN METHYLTRANSFERASE 2"/>
    <property type="match status" value="1"/>
</dbReference>
<dbReference type="PROSITE" id="PS50123">
    <property type="entry name" value="CHER"/>
    <property type="match status" value="1"/>
</dbReference>
<dbReference type="GO" id="GO:0008757">
    <property type="term" value="F:S-adenosylmethionine-dependent methyltransferase activity"/>
    <property type="evidence" value="ECO:0007669"/>
    <property type="project" value="InterPro"/>
</dbReference>
<dbReference type="PRINTS" id="PR00996">
    <property type="entry name" value="CHERMTFRASE"/>
</dbReference>
<reference evidence="2" key="1">
    <citation type="submission" date="2021-11" db="EMBL/GenBank/DDBJ databases">
        <title>Streptomyces corallinus and Kineosporia corallina sp. nov., two new coral-derived marine actinobacteria.</title>
        <authorList>
            <person name="Buangrab K."/>
            <person name="Sutthacheep M."/>
            <person name="Yeemin T."/>
            <person name="Harunari E."/>
            <person name="Igarashi Y."/>
            <person name="Sripreechasak P."/>
            <person name="Kanchanasin P."/>
            <person name="Tanasupawat S."/>
            <person name="Phongsopitanun W."/>
        </authorList>
    </citation>
    <scope>NUCLEOTIDE SEQUENCE</scope>
    <source>
        <strain evidence="2">JCM 31032</strain>
    </source>
</reference>
<dbReference type="GO" id="GO:0032259">
    <property type="term" value="P:methylation"/>
    <property type="evidence" value="ECO:0007669"/>
    <property type="project" value="UniProtKB-KW"/>
</dbReference>
<evidence type="ECO:0000259" key="1">
    <source>
        <dbReference type="PROSITE" id="PS50123"/>
    </source>
</evidence>
<proteinExistence type="predicted"/>
<gene>
    <name evidence="2" type="ORF">LR394_05420</name>
</gene>
<dbReference type="Pfam" id="PF01739">
    <property type="entry name" value="CheR"/>
    <property type="match status" value="1"/>
</dbReference>
<dbReference type="InterPro" id="IPR011990">
    <property type="entry name" value="TPR-like_helical_dom_sf"/>
</dbReference>
<dbReference type="InterPro" id="IPR029063">
    <property type="entry name" value="SAM-dependent_MTases_sf"/>
</dbReference>
<dbReference type="RefSeq" id="WP_231439252.1">
    <property type="nucleotide sequence ID" value="NZ_JAJOMB010000002.1"/>
</dbReference>
<protein>
    <submittedName>
        <fullName evidence="2">Methyltransferase domain-containing protein</fullName>
    </submittedName>
</protein>
<keyword evidence="2" id="KW-0808">Transferase</keyword>
<dbReference type="SUPFAM" id="SSF48452">
    <property type="entry name" value="TPR-like"/>
    <property type="match status" value="1"/>
</dbReference>
<dbReference type="EMBL" id="JAJOMB010000002">
    <property type="protein sequence ID" value="MCD5310327.1"/>
    <property type="molecule type" value="Genomic_DNA"/>
</dbReference>
<dbReference type="SMART" id="SM00138">
    <property type="entry name" value="MeTrc"/>
    <property type="match status" value="1"/>
</dbReference>
<dbReference type="Gene3D" id="3.40.50.150">
    <property type="entry name" value="Vaccinia Virus protein VP39"/>
    <property type="match status" value="1"/>
</dbReference>
<dbReference type="AlphaFoldDB" id="A0A9X1N8H3"/>
<dbReference type="SUPFAM" id="SSF53335">
    <property type="entry name" value="S-adenosyl-L-methionine-dependent methyltransferases"/>
    <property type="match status" value="1"/>
</dbReference>
<feature type="domain" description="CheR-type methyltransferase" evidence="1">
    <location>
        <begin position="1"/>
        <end position="233"/>
    </location>
</feature>
<dbReference type="Proteomes" id="UP001138997">
    <property type="component" value="Unassembled WGS sequence"/>
</dbReference>
<comment type="caution">
    <text evidence="2">The sequence shown here is derived from an EMBL/GenBank/DDBJ whole genome shotgun (WGS) entry which is preliminary data.</text>
</comment>
<dbReference type="InterPro" id="IPR000780">
    <property type="entry name" value="CheR_MeTrfase"/>
</dbReference>